<dbReference type="EMBL" id="CP015056">
    <property type="protein sequence ID" value="QGN15139.1"/>
    <property type="molecule type" value="Genomic_DNA"/>
</dbReference>
<dbReference type="Proteomes" id="UP000422736">
    <property type="component" value="Chromosome 3"/>
</dbReference>
<evidence type="ECO:0000256" key="4">
    <source>
        <dbReference type="ARBA" id="ARBA00022989"/>
    </source>
</evidence>
<gene>
    <name evidence="9" type="primary">VTC2</name>
    <name evidence="9" type="ORF">FIM1_1826</name>
</gene>
<evidence type="ECO:0000313" key="9">
    <source>
        <dbReference type="EMBL" id="QGN15139.1"/>
    </source>
</evidence>
<feature type="transmembrane region" description="Helical" evidence="7">
    <location>
        <begin position="802"/>
        <end position="823"/>
    </location>
</feature>
<dbReference type="InterPro" id="IPR051572">
    <property type="entry name" value="VTC_Complex_Subunit"/>
</dbReference>
<feature type="transmembrane region" description="Helical" evidence="7">
    <location>
        <begin position="733"/>
        <end position="751"/>
    </location>
</feature>
<evidence type="ECO:0000256" key="6">
    <source>
        <dbReference type="SAM" id="MobiDB-lite"/>
    </source>
</evidence>
<evidence type="ECO:0000256" key="7">
    <source>
        <dbReference type="SAM" id="Phobius"/>
    </source>
</evidence>
<evidence type="ECO:0000256" key="1">
    <source>
        <dbReference type="ARBA" id="ARBA00004128"/>
    </source>
</evidence>
<dbReference type="Pfam" id="PF02656">
    <property type="entry name" value="DUF202"/>
    <property type="match status" value="1"/>
</dbReference>
<evidence type="ECO:0000256" key="3">
    <source>
        <dbReference type="ARBA" id="ARBA00022692"/>
    </source>
</evidence>
<keyword evidence="4 7" id="KW-1133">Transmembrane helix</keyword>
<proteinExistence type="predicted"/>
<dbReference type="PROSITE" id="PS51382">
    <property type="entry name" value="SPX"/>
    <property type="match status" value="1"/>
</dbReference>
<feature type="compositionally biased region" description="Basic residues" evidence="6">
    <location>
        <begin position="653"/>
        <end position="666"/>
    </location>
</feature>
<keyword evidence="3 7" id="KW-0812">Transmembrane</keyword>
<evidence type="ECO:0000256" key="2">
    <source>
        <dbReference type="ARBA" id="ARBA00022554"/>
    </source>
</evidence>
<feature type="region of interest" description="Disordered" evidence="6">
    <location>
        <begin position="571"/>
        <end position="592"/>
    </location>
</feature>
<dbReference type="Gene3D" id="3.20.100.30">
    <property type="entry name" value="VTC, catalytic tunnel domain"/>
    <property type="match status" value="1"/>
</dbReference>
<evidence type="ECO:0000313" key="10">
    <source>
        <dbReference type="Proteomes" id="UP000422736"/>
    </source>
</evidence>
<feature type="region of interest" description="Disordered" evidence="6">
    <location>
        <begin position="683"/>
        <end position="703"/>
    </location>
</feature>
<dbReference type="InterPro" id="IPR003807">
    <property type="entry name" value="DUF202"/>
</dbReference>
<name>A0ABX6ES21_KLUMA</name>
<feature type="domain" description="SPX" evidence="8">
    <location>
        <begin position="1"/>
        <end position="158"/>
    </location>
</feature>
<dbReference type="Pfam" id="PF09359">
    <property type="entry name" value="VTC"/>
    <property type="match status" value="1"/>
</dbReference>
<protein>
    <submittedName>
        <fullName evidence="9">Vacuolar transporter chaperone 2</fullName>
    </submittedName>
</protein>
<organism evidence="9 10">
    <name type="scientific">Kluyveromyces marxianus</name>
    <name type="common">Yeast</name>
    <name type="synonym">Candida kefyr</name>
    <dbReference type="NCBI Taxonomy" id="4911"/>
    <lineage>
        <taxon>Eukaryota</taxon>
        <taxon>Fungi</taxon>
        <taxon>Dikarya</taxon>
        <taxon>Ascomycota</taxon>
        <taxon>Saccharomycotina</taxon>
        <taxon>Saccharomycetes</taxon>
        <taxon>Saccharomycetales</taxon>
        <taxon>Saccharomycetaceae</taxon>
        <taxon>Kluyveromyces</taxon>
    </lineage>
</organism>
<evidence type="ECO:0000259" key="8">
    <source>
        <dbReference type="PROSITE" id="PS51382"/>
    </source>
</evidence>
<dbReference type="InterPro" id="IPR018966">
    <property type="entry name" value="VTC_domain"/>
</dbReference>
<feature type="region of interest" description="Disordered" evidence="6">
    <location>
        <begin position="631"/>
        <end position="670"/>
    </location>
</feature>
<evidence type="ECO:0000256" key="5">
    <source>
        <dbReference type="ARBA" id="ARBA00023136"/>
    </source>
</evidence>
<accession>A0ABX6ES21</accession>
<feature type="compositionally biased region" description="Basic and acidic residues" evidence="6">
    <location>
        <begin position="571"/>
        <end position="591"/>
    </location>
</feature>
<keyword evidence="2" id="KW-0926">Vacuole</keyword>
<dbReference type="CDD" id="cd14480">
    <property type="entry name" value="SPX_VTC2_like"/>
    <property type="match status" value="1"/>
</dbReference>
<dbReference type="InterPro" id="IPR004331">
    <property type="entry name" value="SPX_dom"/>
</dbReference>
<dbReference type="PANTHER" id="PTHR46140:SF2">
    <property type="entry name" value="VACUOLAR TRANSPORTER CHAPERONE 3 COMPLEX SUBUNIT 3-RELATED"/>
    <property type="match status" value="1"/>
</dbReference>
<dbReference type="PANTHER" id="PTHR46140">
    <property type="entry name" value="VACUOLAR TRANSPORTER CHAPERONE 1-RELATED"/>
    <property type="match status" value="1"/>
</dbReference>
<comment type="subcellular location">
    <subcellularLocation>
        <location evidence="1">Vacuole membrane</location>
        <topology evidence="1">Multi-pass membrane protein</topology>
    </subcellularLocation>
</comment>
<keyword evidence="5 7" id="KW-0472">Membrane</keyword>
<feature type="transmembrane region" description="Helical" evidence="7">
    <location>
        <begin position="763"/>
        <end position="782"/>
    </location>
</feature>
<sequence length="867" mass="97621">MLFGVKLANDTYPPWRDQYIDYEKLKKLLKESVIRDSEINNSGSKKGKKRGKADEYWTEKDESKFVTALDEELEKVYSFQTSTYNKIMNTLNKLEEETDNDESLQSIDFQAFQQHLEECLSQAQELDNFQRLNFTGFTKIVKKHDKLHPGYPSVKSLLQVRLKSLPFHSEEYSPLLYKISYLYNIVRNNFSTVSKSLANSSKFSSIPNHEETTTQSFKFWIHQDNLMEVKTNILRRLPVLVYAQAPSESDDLINRLESSLLNDDGGPAISNSSNETDVGHLNKSFEPVISTLYFDNDTFELYNNKLLKTNSAPTLRLRWIGKLSDKPDIFLEKRMFVIDDESNRTDFEETRIKLKPKFINGFIFNGDTEYKELMLKKLKESGSSSDTAKKLENEFDSIQKFILENELQPVLRTLYQRTAFQIPGDDRVRITIDSDIMYIREDSFDKDRPIRDPKHWHRSDIDADVVNPLKMVRPGEYAKFPYSVMEIKVKTSSSLAASSENALSALSHGGHQVKWIADLANSHLVKEVPKFSKYVQGVASLFGEDEKLDMLPFWLPDLEFDIRKDPKQAYEEEKRKLERQQEHAAKMDKMKRLSVVASGNGTSGDLSHDAAVAAATAAAANAASNAAAGNGGAIDDGSSDNESSDDEDGPGTSHKHKSKKSRRRHKNLEPTIMSLFTGASNAESSKLTGVDSEDEEIELPPGVKKPTSYLKNAGPVKVEAKVWLANERTFNKWLSVTTLLSVLTFSISNSVKKANLAKLADWLTYIYFGLTVFTGLWAYHTYVTRLNVIKARSGKHLDAPVGPLLVSFVVSAALIINFVVAFIDLGKKRANPAAGDYISVASARTESPIISAIIDSITGWLGVAPAH</sequence>
<reference evidence="9 10" key="1">
    <citation type="submission" date="2016-03" db="EMBL/GenBank/DDBJ databases">
        <title>How can Kluyveromyces marxianus grow so fast - potential evolutionary course in Saccharomyces Complex revealed by comparative genomics.</title>
        <authorList>
            <person name="Mo W."/>
            <person name="Lu W."/>
            <person name="Yang X."/>
            <person name="Qi J."/>
            <person name="Lv H."/>
        </authorList>
    </citation>
    <scope>NUCLEOTIDE SEQUENCE [LARGE SCALE GENOMIC DNA]</scope>
    <source>
        <strain evidence="9 10">FIM1</strain>
    </source>
</reference>
<dbReference type="InterPro" id="IPR042267">
    <property type="entry name" value="VTC_sf"/>
</dbReference>
<feature type="compositionally biased region" description="Acidic residues" evidence="6">
    <location>
        <begin position="637"/>
        <end position="649"/>
    </location>
</feature>
<keyword evidence="10" id="KW-1185">Reference proteome</keyword>